<keyword evidence="1" id="KW-0812">Transmembrane</keyword>
<keyword evidence="3" id="KW-1185">Reference proteome</keyword>
<organism evidence="2 3">
    <name type="scientific">Bosea thiooxidans</name>
    <dbReference type="NCBI Taxonomy" id="53254"/>
    <lineage>
        <taxon>Bacteria</taxon>
        <taxon>Pseudomonadati</taxon>
        <taxon>Pseudomonadota</taxon>
        <taxon>Alphaproteobacteria</taxon>
        <taxon>Hyphomicrobiales</taxon>
        <taxon>Boseaceae</taxon>
        <taxon>Bosea</taxon>
    </lineage>
</organism>
<dbReference type="Proteomes" id="UP000051562">
    <property type="component" value="Unassembled WGS sequence"/>
</dbReference>
<keyword evidence="1" id="KW-0472">Membrane</keyword>
<accession>A0A0Q3PMW3</accession>
<reference evidence="2 3" key="1">
    <citation type="submission" date="2015-10" db="EMBL/GenBank/DDBJ databases">
        <title>Draft genome of Bosea thiooxidans.</title>
        <authorList>
            <person name="Wang X."/>
        </authorList>
    </citation>
    <scope>NUCLEOTIDE SEQUENCE [LARGE SCALE GENOMIC DNA]</scope>
    <source>
        <strain evidence="2 3">CGMCC 9174</strain>
    </source>
</reference>
<keyword evidence="1" id="KW-1133">Transmembrane helix</keyword>
<evidence type="ECO:0000256" key="1">
    <source>
        <dbReference type="SAM" id="Phobius"/>
    </source>
</evidence>
<feature type="transmembrane region" description="Helical" evidence="1">
    <location>
        <begin position="70"/>
        <end position="93"/>
    </location>
</feature>
<sequence length="101" mass="11471">MGAYGTNPRELISEQREHRRDRVFRKRNSIIRNDEETVLASYFEIPAGLEVVLSEANKLLVERSEALQGFCVWLSPTVVALIIMSAFDFAVGFPTIEIPNM</sequence>
<gene>
    <name evidence="2" type="ORF">ARD30_09960</name>
</gene>
<protein>
    <submittedName>
        <fullName evidence="2">Uncharacterized protein</fullName>
    </submittedName>
</protein>
<dbReference type="EMBL" id="LMAR01000026">
    <property type="protein sequence ID" value="KQK31158.1"/>
    <property type="molecule type" value="Genomic_DNA"/>
</dbReference>
<evidence type="ECO:0000313" key="2">
    <source>
        <dbReference type="EMBL" id="KQK31158.1"/>
    </source>
</evidence>
<evidence type="ECO:0000313" key="3">
    <source>
        <dbReference type="Proteomes" id="UP000051562"/>
    </source>
</evidence>
<proteinExistence type="predicted"/>
<dbReference type="AlphaFoldDB" id="A0A0Q3PMW3"/>
<name>A0A0Q3PMW3_9HYPH</name>
<comment type="caution">
    <text evidence="2">The sequence shown here is derived from an EMBL/GenBank/DDBJ whole genome shotgun (WGS) entry which is preliminary data.</text>
</comment>